<sequence>MNQDSTGPAKGRRMSGRLKLILAVPVAAAGYFIGTSLFAHPALGDGTRWLIGAATAGILLLGLFGRIQGNGDADGPVDGGGGDGGGDGGGGGGD</sequence>
<keyword evidence="2" id="KW-0472">Membrane</keyword>
<feature type="region of interest" description="Disordered" evidence="1">
    <location>
        <begin position="72"/>
        <end position="94"/>
    </location>
</feature>
<accession>A0A4D7QSW8</accession>
<name>A0A4D7QSW8_9HYPH</name>
<feature type="compositionally biased region" description="Gly residues" evidence="1">
    <location>
        <begin position="77"/>
        <end position="94"/>
    </location>
</feature>
<feature type="transmembrane region" description="Helical" evidence="2">
    <location>
        <begin position="46"/>
        <end position="64"/>
    </location>
</feature>
<dbReference type="EMBL" id="CP039865">
    <property type="protein sequence ID" value="QCK88499.1"/>
    <property type="molecule type" value="Genomic_DNA"/>
</dbReference>
<dbReference type="AlphaFoldDB" id="A0A4D7QSW8"/>
<feature type="transmembrane region" description="Helical" evidence="2">
    <location>
        <begin position="20"/>
        <end position="40"/>
    </location>
</feature>
<evidence type="ECO:0000313" key="3">
    <source>
        <dbReference type="EMBL" id="QCK88499.1"/>
    </source>
</evidence>
<proteinExistence type="predicted"/>
<evidence type="ECO:0000313" key="4">
    <source>
        <dbReference type="Proteomes" id="UP000298588"/>
    </source>
</evidence>
<reference evidence="3 4" key="1">
    <citation type="submission" date="2019-04" db="EMBL/GenBank/DDBJ databases">
        <title>Phreatobacter aquaticus sp. nov.</title>
        <authorList>
            <person name="Choi A."/>
            <person name="Baek K."/>
        </authorList>
    </citation>
    <scope>NUCLEOTIDE SEQUENCE [LARGE SCALE GENOMIC DNA]</scope>
    <source>
        <strain evidence="3 4">NMCR1094</strain>
    </source>
</reference>
<dbReference type="RefSeq" id="WP_137101825.1">
    <property type="nucleotide sequence ID" value="NZ_CP039865.1"/>
</dbReference>
<dbReference type="KEGG" id="paqt:E8L99_23425"/>
<organism evidence="3 4">
    <name type="scientific">Phreatobacter aquaticus</name>
    <dbReference type="NCBI Taxonomy" id="2570229"/>
    <lineage>
        <taxon>Bacteria</taxon>
        <taxon>Pseudomonadati</taxon>
        <taxon>Pseudomonadota</taxon>
        <taxon>Alphaproteobacteria</taxon>
        <taxon>Hyphomicrobiales</taxon>
        <taxon>Phreatobacteraceae</taxon>
        <taxon>Phreatobacter</taxon>
    </lineage>
</organism>
<protein>
    <submittedName>
        <fullName evidence="3">Uncharacterized protein</fullName>
    </submittedName>
</protein>
<keyword evidence="4" id="KW-1185">Reference proteome</keyword>
<keyword evidence="2" id="KW-0812">Transmembrane</keyword>
<evidence type="ECO:0000256" key="2">
    <source>
        <dbReference type="SAM" id="Phobius"/>
    </source>
</evidence>
<dbReference type="Proteomes" id="UP000298588">
    <property type="component" value="Chromosome"/>
</dbReference>
<gene>
    <name evidence="3" type="ORF">E8L99_23425</name>
</gene>
<keyword evidence="2" id="KW-1133">Transmembrane helix</keyword>
<evidence type="ECO:0000256" key="1">
    <source>
        <dbReference type="SAM" id="MobiDB-lite"/>
    </source>
</evidence>